<evidence type="ECO:0000313" key="1">
    <source>
        <dbReference type="EMBL" id="MFC3440466.1"/>
    </source>
</evidence>
<reference evidence="2" key="1">
    <citation type="journal article" date="2019" name="Int. J. Syst. Evol. Microbiol.">
        <title>The Global Catalogue of Microorganisms (GCM) 10K type strain sequencing project: providing services to taxonomists for standard genome sequencing and annotation.</title>
        <authorList>
            <consortium name="The Broad Institute Genomics Platform"/>
            <consortium name="The Broad Institute Genome Sequencing Center for Infectious Disease"/>
            <person name="Wu L."/>
            <person name="Ma J."/>
        </authorList>
    </citation>
    <scope>NUCLEOTIDE SEQUENCE [LARGE SCALE GENOMIC DNA]</scope>
    <source>
        <strain evidence="2">CCM 7491</strain>
    </source>
</reference>
<accession>A0ABV7NAE5</accession>
<name>A0ABV7NAE5_9SPHN</name>
<proteinExistence type="predicted"/>
<dbReference type="RefSeq" id="WP_380793513.1">
    <property type="nucleotide sequence ID" value="NZ_JBHRVU010000004.1"/>
</dbReference>
<comment type="caution">
    <text evidence="1">The sequence shown here is derived from an EMBL/GenBank/DDBJ whole genome shotgun (WGS) entry which is preliminary data.</text>
</comment>
<dbReference type="Proteomes" id="UP001595681">
    <property type="component" value="Unassembled WGS sequence"/>
</dbReference>
<organism evidence="1 2">
    <name type="scientific">Sphingobium rhizovicinum</name>
    <dbReference type="NCBI Taxonomy" id="432308"/>
    <lineage>
        <taxon>Bacteria</taxon>
        <taxon>Pseudomonadati</taxon>
        <taxon>Pseudomonadota</taxon>
        <taxon>Alphaproteobacteria</taxon>
        <taxon>Sphingomonadales</taxon>
        <taxon>Sphingomonadaceae</taxon>
        <taxon>Sphingobium</taxon>
    </lineage>
</organism>
<evidence type="ECO:0000313" key="2">
    <source>
        <dbReference type="Proteomes" id="UP001595681"/>
    </source>
</evidence>
<protein>
    <submittedName>
        <fullName evidence="1">Uncharacterized protein</fullName>
    </submittedName>
</protein>
<sequence length="215" mass="23836">MSENSNDDNAAILAAIAQIDQRLAALEGQMRDLGSQVGRVHHFAEMVLNEVHARRRDRQADDNGGRRWSEAGFPLIERNWPIRFGIGGDGADYLAGNWWEPEYWGLWGREDTHAIRFALESYRGGYVEVNLTLIGLVGASAQRPTVEFTANGYFLLAHTLRPDEHTLKLRLPPACIGEGDVALYMKINPAISPQALGINEDDRVLGVGLISLDIC</sequence>
<dbReference type="EMBL" id="JBHRVU010000004">
    <property type="protein sequence ID" value="MFC3440466.1"/>
    <property type="molecule type" value="Genomic_DNA"/>
</dbReference>
<gene>
    <name evidence="1" type="ORF">ACFOKF_04490</name>
</gene>
<keyword evidence="2" id="KW-1185">Reference proteome</keyword>